<evidence type="ECO:0000256" key="1">
    <source>
        <dbReference type="ARBA" id="ARBA00004877"/>
    </source>
</evidence>
<dbReference type="GO" id="GO:0016757">
    <property type="term" value="F:glycosyltransferase activity"/>
    <property type="evidence" value="ECO:0007669"/>
    <property type="project" value="UniProtKB-KW"/>
</dbReference>
<comment type="pathway">
    <text evidence="1">Glycan metabolism; pectin biosynthesis.</text>
</comment>
<evidence type="ECO:0000256" key="3">
    <source>
        <dbReference type="ARBA" id="ARBA00022679"/>
    </source>
</evidence>
<evidence type="ECO:0000256" key="2">
    <source>
        <dbReference type="ARBA" id="ARBA00022676"/>
    </source>
</evidence>
<keyword evidence="2" id="KW-0328">Glycosyltransferase</keyword>
<keyword evidence="6" id="KW-1185">Reference proteome</keyword>
<comment type="caution">
    <text evidence="5">The sequence shown here is derived from an EMBL/GenBank/DDBJ whole genome shotgun (WGS) entry which is preliminary data.</text>
</comment>
<dbReference type="Proteomes" id="UP001190700">
    <property type="component" value="Unassembled WGS sequence"/>
</dbReference>
<evidence type="ECO:0000256" key="4">
    <source>
        <dbReference type="SAM" id="MobiDB-lite"/>
    </source>
</evidence>
<feature type="compositionally biased region" description="Polar residues" evidence="4">
    <location>
        <begin position="7"/>
        <end position="26"/>
    </location>
</feature>
<sequence length="187" mass="20372">MIAGTERTFSSPISTGKTQWQGNSRVPNIPFTSRPGPGGFASAPELSLPFEKSDHERQPSTDRGRSKAIELLFSASVPRNCSVASTEKVEVGDQKGGGCGTRNTSTGESVEVHVVMALDNNYLRGALATMNSVQRNALCPGRVLFHFPVTVDEAGQRKLKGVIHKHLPTLRFHMYPFKVCQTWASCQ</sequence>
<dbReference type="PANTHER" id="PTHR13778:SF13">
    <property type="entry name" value="GALACTURONOSYLTRANSFERASE-LIKE 3-RELATED"/>
    <property type="match status" value="1"/>
</dbReference>
<evidence type="ECO:0000313" key="5">
    <source>
        <dbReference type="EMBL" id="KAK3265455.1"/>
    </source>
</evidence>
<protein>
    <recommendedName>
        <fullName evidence="7">Hexosyltransferase</fullName>
    </recommendedName>
</protein>
<gene>
    <name evidence="5" type="ORF">CYMTET_25862</name>
</gene>
<evidence type="ECO:0008006" key="7">
    <source>
        <dbReference type="Google" id="ProtNLM"/>
    </source>
</evidence>
<dbReference type="EMBL" id="LGRX02013906">
    <property type="protein sequence ID" value="KAK3265455.1"/>
    <property type="molecule type" value="Genomic_DNA"/>
</dbReference>
<reference evidence="5 6" key="1">
    <citation type="journal article" date="2015" name="Genome Biol. Evol.">
        <title>Comparative Genomics of a Bacterivorous Green Alga Reveals Evolutionary Causalities and Consequences of Phago-Mixotrophic Mode of Nutrition.</title>
        <authorList>
            <person name="Burns J.A."/>
            <person name="Paasch A."/>
            <person name="Narechania A."/>
            <person name="Kim E."/>
        </authorList>
    </citation>
    <scope>NUCLEOTIDE SEQUENCE [LARGE SCALE GENOMIC DNA]</scope>
    <source>
        <strain evidence="5 6">PLY_AMNH</strain>
    </source>
</reference>
<dbReference type="AlphaFoldDB" id="A0AAE0FTN9"/>
<accession>A0AAE0FTN9</accession>
<dbReference type="PANTHER" id="PTHR13778">
    <property type="entry name" value="GLYCOSYLTRANSFERASE 8 DOMAIN-CONTAINING PROTEIN"/>
    <property type="match status" value="1"/>
</dbReference>
<organism evidence="5 6">
    <name type="scientific">Cymbomonas tetramitiformis</name>
    <dbReference type="NCBI Taxonomy" id="36881"/>
    <lineage>
        <taxon>Eukaryota</taxon>
        <taxon>Viridiplantae</taxon>
        <taxon>Chlorophyta</taxon>
        <taxon>Pyramimonadophyceae</taxon>
        <taxon>Pyramimonadales</taxon>
        <taxon>Pyramimonadaceae</taxon>
        <taxon>Cymbomonas</taxon>
    </lineage>
</organism>
<keyword evidence="3" id="KW-0808">Transferase</keyword>
<dbReference type="GO" id="GO:0005794">
    <property type="term" value="C:Golgi apparatus"/>
    <property type="evidence" value="ECO:0007669"/>
    <property type="project" value="TreeGrafter"/>
</dbReference>
<proteinExistence type="predicted"/>
<dbReference type="InterPro" id="IPR050748">
    <property type="entry name" value="Glycosyltrans_8_dom-fam"/>
</dbReference>
<name>A0AAE0FTN9_9CHLO</name>
<feature type="compositionally biased region" description="Basic and acidic residues" evidence="4">
    <location>
        <begin position="51"/>
        <end position="64"/>
    </location>
</feature>
<evidence type="ECO:0000313" key="6">
    <source>
        <dbReference type="Proteomes" id="UP001190700"/>
    </source>
</evidence>
<feature type="region of interest" description="Disordered" evidence="4">
    <location>
        <begin position="1"/>
        <end position="64"/>
    </location>
</feature>